<dbReference type="PIRSF" id="PIRSF017875">
    <property type="entry name" value="PSII_HCF136"/>
    <property type="match status" value="1"/>
</dbReference>
<evidence type="ECO:0000313" key="6">
    <source>
        <dbReference type="EMBL" id="CAH0379909.1"/>
    </source>
</evidence>
<dbReference type="InterPro" id="IPR015943">
    <property type="entry name" value="WD40/YVTN_repeat-like_dom_sf"/>
</dbReference>
<dbReference type="InterPro" id="IPR028203">
    <property type="entry name" value="PSII_CF48-like_dom"/>
</dbReference>
<dbReference type="InterPro" id="IPR016705">
    <property type="entry name" value="Ycf48/Hcf136"/>
</dbReference>
<dbReference type="Proteomes" id="UP000789595">
    <property type="component" value="Unassembled WGS sequence"/>
</dbReference>
<dbReference type="PANTHER" id="PTHR47199">
    <property type="entry name" value="PHOTOSYSTEM II STABILITY/ASSEMBLY FACTOR HCF136, CHLOROPLASTIC"/>
    <property type="match status" value="1"/>
</dbReference>
<evidence type="ECO:0000256" key="3">
    <source>
        <dbReference type="SAM" id="SignalP"/>
    </source>
</evidence>
<dbReference type="GO" id="GO:0015979">
    <property type="term" value="P:photosynthesis"/>
    <property type="evidence" value="ECO:0007669"/>
    <property type="project" value="UniProtKB-KW"/>
</dbReference>
<dbReference type="PANTHER" id="PTHR47199:SF2">
    <property type="entry name" value="PHOTOSYSTEM II STABILITY_ASSEMBLY FACTOR HCF136, CHLOROPLASTIC"/>
    <property type="match status" value="1"/>
</dbReference>
<feature type="domain" description="Photosynthesis system II assembly factor Ycf48/Hcf136-like" evidence="4">
    <location>
        <begin position="61"/>
        <end position="386"/>
    </location>
</feature>
<dbReference type="EMBL" id="CAKKNE010000006">
    <property type="protein sequence ID" value="CAH0379909.1"/>
    <property type="molecule type" value="Genomic_DNA"/>
</dbReference>
<protein>
    <recommendedName>
        <fullName evidence="4">Photosynthesis system II assembly factor Ycf48/Hcf136-like domain-containing protein</fullName>
    </recommendedName>
</protein>
<keyword evidence="3" id="KW-0732">Signal</keyword>
<dbReference type="PROSITE" id="PS51318">
    <property type="entry name" value="TAT"/>
    <property type="match status" value="1"/>
</dbReference>
<organism evidence="5">
    <name type="scientific">Pelagomonas calceolata</name>
    <dbReference type="NCBI Taxonomy" id="35677"/>
    <lineage>
        <taxon>Eukaryota</taxon>
        <taxon>Sar</taxon>
        <taxon>Stramenopiles</taxon>
        <taxon>Ochrophyta</taxon>
        <taxon>Pelagophyceae</taxon>
        <taxon>Pelagomonadales</taxon>
        <taxon>Pelagomonadaceae</taxon>
        <taxon>Pelagomonas</taxon>
    </lineage>
</organism>
<dbReference type="SUPFAM" id="SSF110296">
    <property type="entry name" value="Oligoxyloglucan reducing end-specific cellobiohydrolase"/>
    <property type="match status" value="1"/>
</dbReference>
<dbReference type="EMBL" id="HBIW01020682">
    <property type="protein sequence ID" value="CAE0702355.1"/>
    <property type="molecule type" value="Transcribed_RNA"/>
</dbReference>
<evidence type="ECO:0000256" key="2">
    <source>
        <dbReference type="ARBA" id="ARBA00023276"/>
    </source>
</evidence>
<evidence type="ECO:0000313" key="5">
    <source>
        <dbReference type="EMBL" id="CAE0702355.1"/>
    </source>
</evidence>
<keyword evidence="1" id="KW-0602">Photosynthesis</keyword>
<dbReference type="GO" id="GO:0009523">
    <property type="term" value="C:photosystem II"/>
    <property type="evidence" value="ECO:0007669"/>
    <property type="project" value="UniProtKB-KW"/>
</dbReference>
<dbReference type="Gene3D" id="2.130.10.10">
    <property type="entry name" value="YVTN repeat-like/Quinoprotein amine dehydrogenase"/>
    <property type="match status" value="1"/>
</dbReference>
<name>A0A7S4A3E8_9STRA</name>
<accession>A0A7S4A3E8</accession>
<proteinExistence type="predicted"/>
<dbReference type="OrthoDB" id="1878471at2759"/>
<sequence>MPLRGALLLGAAAALQAPARVQTARKAAVALDAGRRDFVQGVGAAALAPAVLAGATPAGALDVKRWSQVPLPVSTTLFDIAFDTPDHGYLVGAKGTFLETLDGGRSWKPRVFANLDEEEEVGYRFEKVSFKGGEGWVVGKPSVLLHTTDSGKSWERIPLSPKLPGEPSGVTALGGSKAEMTTSTGAIYTTTNAGRNWKAEVKESIDATLNRVSSSGVSGASYYSGSVGNIKRAADGSYLSVASRGNFYLTWKPGDDFWLPHNRGTPRRITAMGYVGNNAANGVWMTLNGGQMAIAGASANTDVEPEFSGVKVDSGGYGILDCDYRTPQEAWAVGGGGTMYRSTDGGKTFKFDASADRIPGNLYTVKFFDDKTGFALGSDGVLMRYQG</sequence>
<evidence type="ECO:0000259" key="4">
    <source>
        <dbReference type="Pfam" id="PF14870"/>
    </source>
</evidence>
<dbReference type="InterPro" id="IPR006311">
    <property type="entry name" value="TAT_signal"/>
</dbReference>
<dbReference type="NCBIfam" id="NF010237">
    <property type="entry name" value="PRK13684.1"/>
    <property type="match status" value="1"/>
</dbReference>
<keyword evidence="2" id="KW-0604">Photosystem II</keyword>
<keyword evidence="7" id="KW-1185">Reference proteome</keyword>
<gene>
    <name evidence="5" type="ORF">PCAL00307_LOCUS17800</name>
    <name evidence="6" type="ORF">PECAL_6P15470</name>
</gene>
<feature type="chain" id="PRO_5035593763" description="Photosynthesis system II assembly factor Ycf48/Hcf136-like domain-containing protein" evidence="3">
    <location>
        <begin position="24"/>
        <end position="387"/>
    </location>
</feature>
<dbReference type="Pfam" id="PF14870">
    <property type="entry name" value="PSII_BNR"/>
    <property type="match status" value="1"/>
</dbReference>
<evidence type="ECO:0000256" key="1">
    <source>
        <dbReference type="ARBA" id="ARBA00022531"/>
    </source>
</evidence>
<reference evidence="5" key="1">
    <citation type="submission" date="2021-01" db="EMBL/GenBank/DDBJ databases">
        <authorList>
            <person name="Corre E."/>
            <person name="Pelletier E."/>
            <person name="Niang G."/>
            <person name="Scheremetjew M."/>
            <person name="Finn R."/>
            <person name="Kale V."/>
            <person name="Holt S."/>
            <person name="Cochrane G."/>
            <person name="Meng A."/>
            <person name="Brown T."/>
            <person name="Cohen L."/>
        </authorList>
    </citation>
    <scope>NUCLEOTIDE SEQUENCE</scope>
    <source>
        <strain evidence="5">CCMP1756</strain>
    </source>
</reference>
<reference evidence="6" key="2">
    <citation type="submission" date="2021-11" db="EMBL/GenBank/DDBJ databases">
        <authorList>
            <consortium name="Genoscope - CEA"/>
            <person name="William W."/>
        </authorList>
    </citation>
    <scope>NUCLEOTIDE SEQUENCE</scope>
</reference>
<dbReference type="AlphaFoldDB" id="A0A7S4A3E8"/>
<evidence type="ECO:0000313" key="7">
    <source>
        <dbReference type="Proteomes" id="UP000789595"/>
    </source>
</evidence>
<feature type="signal peptide" evidence="3">
    <location>
        <begin position="1"/>
        <end position="23"/>
    </location>
</feature>